<accession>A0A821MUJ4</accession>
<proteinExistence type="predicted"/>
<dbReference type="Proteomes" id="UP000663866">
    <property type="component" value="Unassembled WGS sequence"/>
</dbReference>
<sequence length="60" mass="6923">VRRTVQPINTEAASSRHPIILQQQQQQQRPKSDAQLIRLPILQVSFFCNSQFCLNSFPTN</sequence>
<comment type="caution">
    <text evidence="1">The sequence shown here is derived from an EMBL/GenBank/DDBJ whole genome shotgun (WGS) entry which is preliminary data.</text>
</comment>
<dbReference type="AlphaFoldDB" id="A0A821MUJ4"/>
<keyword evidence="2" id="KW-1185">Reference proteome</keyword>
<organism evidence="1 2">
    <name type="scientific">Rotaria magnacalcarata</name>
    <dbReference type="NCBI Taxonomy" id="392030"/>
    <lineage>
        <taxon>Eukaryota</taxon>
        <taxon>Metazoa</taxon>
        <taxon>Spiralia</taxon>
        <taxon>Gnathifera</taxon>
        <taxon>Rotifera</taxon>
        <taxon>Eurotatoria</taxon>
        <taxon>Bdelloidea</taxon>
        <taxon>Philodinida</taxon>
        <taxon>Philodinidae</taxon>
        <taxon>Rotaria</taxon>
    </lineage>
</organism>
<evidence type="ECO:0000313" key="1">
    <source>
        <dbReference type="EMBL" id="CAF4775087.1"/>
    </source>
</evidence>
<feature type="non-terminal residue" evidence="1">
    <location>
        <position position="1"/>
    </location>
</feature>
<dbReference type="EMBL" id="CAJOBG010120213">
    <property type="protein sequence ID" value="CAF4775087.1"/>
    <property type="molecule type" value="Genomic_DNA"/>
</dbReference>
<protein>
    <submittedName>
        <fullName evidence="1">Uncharacterized protein</fullName>
    </submittedName>
</protein>
<evidence type="ECO:0000313" key="2">
    <source>
        <dbReference type="Proteomes" id="UP000663866"/>
    </source>
</evidence>
<reference evidence="1" key="1">
    <citation type="submission" date="2021-02" db="EMBL/GenBank/DDBJ databases">
        <authorList>
            <person name="Nowell W R."/>
        </authorList>
    </citation>
    <scope>NUCLEOTIDE SEQUENCE</scope>
</reference>
<gene>
    <name evidence="1" type="ORF">OVN521_LOCUS50970</name>
</gene>
<name>A0A821MUJ4_9BILA</name>